<dbReference type="InterPro" id="IPR036188">
    <property type="entry name" value="FAD/NAD-bd_sf"/>
</dbReference>
<dbReference type="GO" id="GO:0016614">
    <property type="term" value="F:oxidoreductase activity, acting on CH-OH group of donors"/>
    <property type="evidence" value="ECO:0007669"/>
    <property type="project" value="InterPro"/>
</dbReference>
<comment type="similarity">
    <text evidence="1">Belongs to the GMC oxidoreductase family.</text>
</comment>
<dbReference type="Gene3D" id="3.50.50.60">
    <property type="entry name" value="FAD/NAD(P)-binding domain"/>
    <property type="match status" value="2"/>
</dbReference>
<protein>
    <submittedName>
        <fullName evidence="7">Oxidoreductase</fullName>
    </submittedName>
</protein>
<evidence type="ECO:0000313" key="8">
    <source>
        <dbReference type="Proteomes" id="UP000254266"/>
    </source>
</evidence>
<evidence type="ECO:0000256" key="4">
    <source>
        <dbReference type="ARBA" id="ARBA00023002"/>
    </source>
</evidence>
<comment type="caution">
    <text evidence="7">The sequence shown here is derived from an EMBL/GenBank/DDBJ whole genome shotgun (WGS) entry which is preliminary data.</text>
</comment>
<evidence type="ECO:0000256" key="1">
    <source>
        <dbReference type="ARBA" id="ARBA00010790"/>
    </source>
</evidence>
<dbReference type="PANTHER" id="PTHR46056">
    <property type="entry name" value="LONG-CHAIN-ALCOHOL OXIDASE"/>
    <property type="match status" value="1"/>
</dbReference>
<dbReference type="GO" id="GO:0050660">
    <property type="term" value="F:flavin adenine dinucleotide binding"/>
    <property type="evidence" value="ECO:0007669"/>
    <property type="project" value="InterPro"/>
</dbReference>
<dbReference type="EMBL" id="QFXC01000014">
    <property type="protein sequence ID" value="RDH80750.1"/>
    <property type="molecule type" value="Genomic_DNA"/>
</dbReference>
<dbReference type="Pfam" id="PF05199">
    <property type="entry name" value="GMC_oxred_C"/>
    <property type="match status" value="1"/>
</dbReference>
<dbReference type="InterPro" id="IPR000172">
    <property type="entry name" value="GMC_OxRdtase_N"/>
</dbReference>
<feature type="domain" description="Glucose-methanol-choline oxidoreductase C-terminal" evidence="6">
    <location>
        <begin position="430"/>
        <end position="546"/>
    </location>
</feature>
<proteinExistence type="inferred from homology"/>
<organism evidence="7 8">
    <name type="scientific">endosymbiont of Galathealinum brachiosum</name>
    <dbReference type="NCBI Taxonomy" id="2200906"/>
    <lineage>
        <taxon>Bacteria</taxon>
        <taxon>Pseudomonadati</taxon>
        <taxon>Pseudomonadota</taxon>
        <taxon>Gammaproteobacteria</taxon>
        <taxon>sulfur-oxidizing symbionts</taxon>
    </lineage>
</organism>
<reference evidence="7 8" key="1">
    <citation type="journal article" date="2018" name="ISME J.">
        <title>Endosymbiont genomes yield clues of tubeworm success.</title>
        <authorList>
            <person name="Li Y."/>
            <person name="Liles M.R."/>
            <person name="Halanych K.M."/>
        </authorList>
    </citation>
    <scope>NUCLEOTIDE SEQUENCE [LARGE SCALE GENOMIC DNA]</scope>
    <source>
        <strain evidence="7">A1464</strain>
    </source>
</reference>
<keyword evidence="8" id="KW-1185">Reference proteome</keyword>
<feature type="domain" description="Glucose-methanol-choline oxidoreductase N-terminal" evidence="5">
    <location>
        <begin position="89"/>
        <end position="319"/>
    </location>
</feature>
<dbReference type="Proteomes" id="UP000254266">
    <property type="component" value="Unassembled WGS sequence"/>
</dbReference>
<sequence length="559" mass="61844">MSKDYDVCVVGSGAGAGPVISELSKQGKSVLVLEKGPWLTEEDFTKDEMACCRRSVYTPNLEDEQHVLEEETNKGNWVSESTYESGWDFWNGNVVGGSSNFMSGYFYRIKPKDFRLLSEFGPIKGANIVDWPISYEDMEPYFTKAETEVGISGKIMPHKHQEPRSTKDFPYPPTSEHPIVNKIDKACNELNITSLPTPRAILSQPKNNRNSCEYSGYCGSYGCHSGAKGSARAALLDDAVLTGNCEIRAHCKVYKLKSDNKGNVVEALYYDINGEAQSVSAKTFVVACHAIETSRLLLSSTGPKHPNGLGNNYSQLGKNLLFSAGGSGTGEFHYSEMDKLAASAMKTRGPFVNRGVQDWYYFEDNEFGGKTKGGVIDFLLRHPNPISKAMSAKWNDNDNLNWGHNLKRDLKTVFTESQDLRFEVFNDWLPTDNCFVSLDNNVKDKWGSPVGKVRLGYHEHDLKVGKYLSGKAENILRQMGAKNIRSSVSGSPPANLVAGGCRFGNDINTSVLDADCKVHDVDNLYVTDGSFMPTGGSVPYTWTIYANSFRVADILKDRT</sequence>
<evidence type="ECO:0000256" key="3">
    <source>
        <dbReference type="ARBA" id="ARBA00022827"/>
    </source>
</evidence>
<dbReference type="SUPFAM" id="SSF51905">
    <property type="entry name" value="FAD/NAD(P)-binding domain"/>
    <property type="match status" value="1"/>
</dbReference>
<gene>
    <name evidence="7" type="ORF">DIZ80_17135</name>
</gene>
<evidence type="ECO:0000259" key="5">
    <source>
        <dbReference type="Pfam" id="PF00732"/>
    </source>
</evidence>
<keyword evidence="4" id="KW-0560">Oxidoreductase</keyword>
<dbReference type="PANTHER" id="PTHR46056:SF12">
    <property type="entry name" value="LONG-CHAIN-ALCOHOL OXIDASE"/>
    <property type="match status" value="1"/>
</dbReference>
<name>A0A370D802_9GAMM</name>
<evidence type="ECO:0000256" key="2">
    <source>
        <dbReference type="ARBA" id="ARBA00022630"/>
    </source>
</evidence>
<evidence type="ECO:0000313" key="7">
    <source>
        <dbReference type="EMBL" id="RDH80750.1"/>
    </source>
</evidence>
<keyword evidence="2" id="KW-0285">Flavoprotein</keyword>
<dbReference type="InterPro" id="IPR007867">
    <property type="entry name" value="GMC_OxRtase_C"/>
</dbReference>
<dbReference type="AlphaFoldDB" id="A0A370D802"/>
<accession>A0A370D802</accession>
<dbReference type="Pfam" id="PF00732">
    <property type="entry name" value="GMC_oxred_N"/>
    <property type="match status" value="1"/>
</dbReference>
<keyword evidence="3" id="KW-0274">FAD</keyword>
<evidence type="ECO:0000259" key="6">
    <source>
        <dbReference type="Pfam" id="PF05199"/>
    </source>
</evidence>
<dbReference type="SUPFAM" id="SSF54373">
    <property type="entry name" value="FAD-linked reductases, C-terminal domain"/>
    <property type="match status" value="1"/>
</dbReference>